<evidence type="ECO:0000259" key="1">
    <source>
        <dbReference type="Pfam" id="PF04059"/>
    </source>
</evidence>
<dbReference type="EMBL" id="CAMXCT010002602">
    <property type="protein sequence ID" value="CAI3999268.1"/>
    <property type="molecule type" value="Genomic_DNA"/>
</dbReference>
<evidence type="ECO:0000313" key="2">
    <source>
        <dbReference type="EMBL" id="CAI3999268.1"/>
    </source>
</evidence>
<sequence length="273" mass="30834">MRGLNRQVTREGLLMLLYQASQHLERPKYDFVYLPWAMRKACNIGLAFINFEDHASCVEFFDALHRSPELLMSFDVRYIGPATLQGRGPNLEDTVAKRGAGILYATDAPLVFNRGEQCDLLEVVAHELPHVWNQLEAMRARRQQRQRYQGSYMGPRPRAPVNMPSISGQMAHEAVPGASAARAEYMERLMSRLDQTVVPTDGPTDGAITGSFPLPLTALTQRQGIHTALRSCRFAVEDNTKRGGFWIRSETKTLQQISATISSRLRQVQIEQY</sequence>
<dbReference type="EMBL" id="CAMXCT030002602">
    <property type="protein sequence ID" value="CAL4786580.1"/>
    <property type="molecule type" value="Genomic_DNA"/>
</dbReference>
<name>A0A9P1CX25_9DINO</name>
<feature type="domain" description="Mei2-like C-terminal RNA recognition motif" evidence="1">
    <location>
        <begin position="20"/>
        <end position="87"/>
    </location>
</feature>
<dbReference type="Pfam" id="PF04059">
    <property type="entry name" value="RRM_2"/>
    <property type="match status" value="1"/>
</dbReference>
<reference evidence="3" key="2">
    <citation type="submission" date="2024-04" db="EMBL/GenBank/DDBJ databases">
        <authorList>
            <person name="Chen Y."/>
            <person name="Shah S."/>
            <person name="Dougan E. K."/>
            <person name="Thang M."/>
            <person name="Chan C."/>
        </authorList>
    </citation>
    <scope>NUCLEOTIDE SEQUENCE [LARGE SCALE GENOMIC DNA]</scope>
</reference>
<dbReference type="EMBL" id="CAMXCT020002602">
    <property type="protein sequence ID" value="CAL1152643.1"/>
    <property type="molecule type" value="Genomic_DNA"/>
</dbReference>
<dbReference type="OrthoDB" id="411497at2759"/>
<keyword evidence="4" id="KW-1185">Reference proteome</keyword>
<dbReference type="Proteomes" id="UP001152797">
    <property type="component" value="Unassembled WGS sequence"/>
</dbReference>
<dbReference type="AlphaFoldDB" id="A0A9P1CX25"/>
<reference evidence="2" key="1">
    <citation type="submission" date="2022-10" db="EMBL/GenBank/DDBJ databases">
        <authorList>
            <person name="Chen Y."/>
            <person name="Dougan E. K."/>
            <person name="Chan C."/>
            <person name="Rhodes N."/>
            <person name="Thang M."/>
        </authorList>
    </citation>
    <scope>NUCLEOTIDE SEQUENCE</scope>
</reference>
<comment type="caution">
    <text evidence="2">The sequence shown here is derived from an EMBL/GenBank/DDBJ whole genome shotgun (WGS) entry which is preliminary data.</text>
</comment>
<evidence type="ECO:0000313" key="3">
    <source>
        <dbReference type="EMBL" id="CAL1152643.1"/>
    </source>
</evidence>
<protein>
    <recommendedName>
        <fullName evidence="1">Mei2-like C-terminal RNA recognition motif domain-containing protein</fullName>
    </recommendedName>
</protein>
<evidence type="ECO:0000313" key="4">
    <source>
        <dbReference type="Proteomes" id="UP001152797"/>
    </source>
</evidence>
<dbReference type="InterPro" id="IPR007201">
    <property type="entry name" value="Mei2-like_Rrm_C"/>
</dbReference>
<organism evidence="2">
    <name type="scientific">Cladocopium goreaui</name>
    <dbReference type="NCBI Taxonomy" id="2562237"/>
    <lineage>
        <taxon>Eukaryota</taxon>
        <taxon>Sar</taxon>
        <taxon>Alveolata</taxon>
        <taxon>Dinophyceae</taxon>
        <taxon>Suessiales</taxon>
        <taxon>Symbiodiniaceae</taxon>
        <taxon>Cladocopium</taxon>
    </lineage>
</organism>
<proteinExistence type="predicted"/>
<accession>A0A9P1CX25</accession>
<gene>
    <name evidence="2" type="ORF">C1SCF055_LOCUS25488</name>
</gene>